<sequence>MNVKAIILVFMVLYAFSCLPPPTTAVAVTSPSRSLNEDGFQMGEMMDRVQLMMMQVLMGNMTIPVTEEAVTKNSN</sequence>
<keyword evidence="1" id="KW-0732">Signal</keyword>
<accession>A0ABD3CG99</accession>
<dbReference type="EMBL" id="JAVIJP010000036">
    <property type="protein sequence ID" value="KAL3628623.1"/>
    <property type="molecule type" value="Genomic_DNA"/>
</dbReference>
<organism evidence="2 3">
    <name type="scientific">Castilleja foliolosa</name>
    <dbReference type="NCBI Taxonomy" id="1961234"/>
    <lineage>
        <taxon>Eukaryota</taxon>
        <taxon>Viridiplantae</taxon>
        <taxon>Streptophyta</taxon>
        <taxon>Embryophyta</taxon>
        <taxon>Tracheophyta</taxon>
        <taxon>Spermatophyta</taxon>
        <taxon>Magnoliopsida</taxon>
        <taxon>eudicotyledons</taxon>
        <taxon>Gunneridae</taxon>
        <taxon>Pentapetalae</taxon>
        <taxon>asterids</taxon>
        <taxon>lamiids</taxon>
        <taxon>Lamiales</taxon>
        <taxon>Orobanchaceae</taxon>
        <taxon>Pedicularideae</taxon>
        <taxon>Castillejinae</taxon>
        <taxon>Castilleja</taxon>
    </lineage>
</organism>
<keyword evidence="3" id="KW-1185">Reference proteome</keyword>
<evidence type="ECO:0000256" key="1">
    <source>
        <dbReference type="SAM" id="SignalP"/>
    </source>
</evidence>
<dbReference type="Proteomes" id="UP001632038">
    <property type="component" value="Unassembled WGS sequence"/>
</dbReference>
<proteinExistence type="predicted"/>
<feature type="signal peptide" evidence="1">
    <location>
        <begin position="1"/>
        <end position="25"/>
    </location>
</feature>
<evidence type="ECO:0000313" key="3">
    <source>
        <dbReference type="Proteomes" id="UP001632038"/>
    </source>
</evidence>
<gene>
    <name evidence="2" type="ORF">CASFOL_027669</name>
</gene>
<name>A0ABD3CG99_9LAMI</name>
<dbReference type="AlphaFoldDB" id="A0ABD3CG99"/>
<protein>
    <submittedName>
        <fullName evidence="2">Uncharacterized protein</fullName>
    </submittedName>
</protein>
<evidence type="ECO:0000313" key="2">
    <source>
        <dbReference type="EMBL" id="KAL3628623.1"/>
    </source>
</evidence>
<feature type="chain" id="PRO_5044821826" evidence="1">
    <location>
        <begin position="26"/>
        <end position="75"/>
    </location>
</feature>
<reference evidence="3" key="1">
    <citation type="journal article" date="2024" name="IScience">
        <title>Strigolactones Initiate the Formation of Haustorium-like Structures in Castilleja.</title>
        <authorList>
            <person name="Buerger M."/>
            <person name="Peterson D."/>
            <person name="Chory J."/>
        </authorList>
    </citation>
    <scope>NUCLEOTIDE SEQUENCE [LARGE SCALE GENOMIC DNA]</scope>
</reference>
<comment type="caution">
    <text evidence="2">The sequence shown here is derived from an EMBL/GenBank/DDBJ whole genome shotgun (WGS) entry which is preliminary data.</text>
</comment>